<sequence length="171" mass="18704">MLNSLVSIVPNREMLAFPEQLVKRLRASMPNSPCSVKEPLLPVYSAEASPVQPKSASRTPSRTPSQFASLQLDVSSCAPNFSPHQLRRMVYRLADANSYQASASLPVTPLPQHVVITLNADACQQSQRPAEEALQKCVMQSWLLSNPITLMFALLFTAFVAAYMCASALLP</sequence>
<dbReference type="AlphaFoldDB" id="A0A2V3IZV0"/>
<feature type="transmembrane region" description="Helical" evidence="1">
    <location>
        <begin position="148"/>
        <end position="170"/>
    </location>
</feature>
<organism evidence="2 3">
    <name type="scientific">Gracilariopsis chorda</name>
    <dbReference type="NCBI Taxonomy" id="448386"/>
    <lineage>
        <taxon>Eukaryota</taxon>
        <taxon>Rhodophyta</taxon>
        <taxon>Florideophyceae</taxon>
        <taxon>Rhodymeniophycidae</taxon>
        <taxon>Gracilariales</taxon>
        <taxon>Gracilariaceae</taxon>
        <taxon>Gracilariopsis</taxon>
    </lineage>
</organism>
<proteinExistence type="predicted"/>
<reference evidence="2 3" key="1">
    <citation type="journal article" date="2018" name="Mol. Biol. Evol.">
        <title>Analysis of the draft genome of the red seaweed Gracilariopsis chorda provides insights into genome size evolution in Rhodophyta.</title>
        <authorList>
            <person name="Lee J."/>
            <person name="Yang E.C."/>
            <person name="Graf L."/>
            <person name="Yang J.H."/>
            <person name="Qiu H."/>
            <person name="Zel Zion U."/>
            <person name="Chan C.X."/>
            <person name="Stephens T.G."/>
            <person name="Weber A.P.M."/>
            <person name="Boo G.H."/>
            <person name="Boo S.M."/>
            <person name="Kim K.M."/>
            <person name="Shin Y."/>
            <person name="Jung M."/>
            <person name="Lee S.J."/>
            <person name="Yim H.S."/>
            <person name="Lee J.H."/>
            <person name="Bhattacharya D."/>
            <person name="Yoon H.S."/>
        </authorList>
    </citation>
    <scope>NUCLEOTIDE SEQUENCE [LARGE SCALE GENOMIC DNA]</scope>
    <source>
        <strain evidence="2 3">SKKU-2015</strain>
        <tissue evidence="2">Whole body</tissue>
    </source>
</reference>
<keyword evidence="1" id="KW-0812">Transmembrane</keyword>
<gene>
    <name evidence="2" type="ORF">BWQ96_02536</name>
</gene>
<keyword evidence="3" id="KW-1185">Reference proteome</keyword>
<evidence type="ECO:0000313" key="3">
    <source>
        <dbReference type="Proteomes" id="UP000247409"/>
    </source>
</evidence>
<dbReference type="EMBL" id="NBIV01000021">
    <property type="protein sequence ID" value="PXF47674.1"/>
    <property type="molecule type" value="Genomic_DNA"/>
</dbReference>
<evidence type="ECO:0000256" key="1">
    <source>
        <dbReference type="SAM" id="Phobius"/>
    </source>
</evidence>
<evidence type="ECO:0000313" key="2">
    <source>
        <dbReference type="EMBL" id="PXF47674.1"/>
    </source>
</evidence>
<keyword evidence="1" id="KW-0472">Membrane</keyword>
<comment type="caution">
    <text evidence="2">The sequence shown here is derived from an EMBL/GenBank/DDBJ whole genome shotgun (WGS) entry which is preliminary data.</text>
</comment>
<protein>
    <submittedName>
        <fullName evidence="2">Uncharacterized protein</fullName>
    </submittedName>
</protein>
<accession>A0A2V3IZV0</accession>
<keyword evidence="1" id="KW-1133">Transmembrane helix</keyword>
<dbReference type="Proteomes" id="UP000247409">
    <property type="component" value="Unassembled WGS sequence"/>
</dbReference>
<name>A0A2V3IZV0_9FLOR</name>